<keyword evidence="6" id="KW-0175">Coiled coil</keyword>
<keyword evidence="2" id="KW-0479">Metal-binding</keyword>
<evidence type="ECO:0000313" key="10">
    <source>
        <dbReference type="EMBL" id="QRW23755.1"/>
    </source>
</evidence>
<feature type="compositionally biased region" description="Acidic residues" evidence="7">
    <location>
        <begin position="221"/>
        <end position="230"/>
    </location>
</feature>
<dbReference type="EMBL" id="CP059664">
    <property type="protein sequence ID" value="QRW21888.1"/>
    <property type="molecule type" value="Genomic_DNA"/>
</dbReference>
<keyword evidence="4" id="KW-0862">Zinc</keyword>
<evidence type="ECO:0000313" key="9">
    <source>
        <dbReference type="EMBL" id="QRW21888.1"/>
    </source>
</evidence>
<reference evidence="9" key="1">
    <citation type="submission" date="2020-05" db="EMBL/GenBank/DDBJ databases">
        <title>Evolutionary and genomic comparisons of hybrid uninucleate and nonhybrid Rhizoctonia fungi.</title>
        <authorList>
            <person name="Li C."/>
            <person name="Chen X."/>
        </authorList>
    </citation>
    <scope>NUCLEOTIDE SEQUENCE</scope>
    <source>
        <strain evidence="9">AG-1 IA</strain>
    </source>
</reference>
<sequence>MIIPRHPRHIALRRSNVFLTRCIPLAVASSSHLMAGSALPNASLLAAIERLKAATAKLPLSTPEGSNEGIVWRNFSLKPQNITGAIFETIDQAFTRCFSRIPGSNADPLDNILRGSCGMDIVIQFFEECARSPKLDSGASHLTELKVGQLTDLVYARIKSLPQDPQDKPLKKRRHGDSRRHKSVRATKALGAKQGGANSSSDSDFSPHSGASGSESGETSSESEGDDAQPDDNLNMSEVQRHKRKRQKTINSMGSTGGVEDKQSHVNPSTNSIICVGRKRGRSAIVREWAFAHHNKPEASFYPNTNRPAWAYKCKYCPSVHHFPRTQEDVSKEKISATNLAGHLKSCEKLPTQYKLTVKQRTNRHAETLTLAQASLGEMFKSANPRPGPIVITPLAFRSVLIQGVVRDNYPLTFGEGRGMRQVFAMVSPDLDLPVHSTMRKDLNKLYEVLSRRVRQVLSAQNSRFAITSDAWTSKSFVYSLGGVVVTFIDKSWNMQEFVLDIVHLDADHTGAGMGRRIFRSLDHMNAARNVIASVTDNASNNRTMNNELSAWLSKKYGFRLNVSHMSVTCLCHALHLVCGAILSNLKAMDPIENDETYSLAKAFEEGKILEQSAEVLEEEERLRGEENKLATHPALVDALDEELNNTETVNQPQIVAILDSQPTQVALGDKLNCVQKVHSIVVDITSSAAHRKRMHTITRALGLELRAVIKSVRVRWNSVLAEIRCAILLKAAINQYVATLDDGKTGALLCRARALKRKWTITDDKGDELNELVRILEPFESATQDYSRQGRTVLHLVLPTYAILWEKLTESRIRLSSSLLGSKTAEALVDALKAGEEKLEKYYDLAVKSNLTLLASIFHPGMRLRYFQDTRRWGMLEPQLMKRGEELLEYLYELYKVESASKRNDSNPIPCPCSSESHVGWIDGLLDMSNEVNNLFPEEIQSYLDGKYRYQGGDILVWWKENETHIPILAKIAQDILAIPATSVSVKRLFS</sequence>
<dbReference type="GO" id="GO:0046983">
    <property type="term" value="F:protein dimerization activity"/>
    <property type="evidence" value="ECO:0007669"/>
    <property type="project" value="InterPro"/>
</dbReference>
<feature type="coiled-coil region" evidence="6">
    <location>
        <begin position="600"/>
        <end position="629"/>
    </location>
</feature>
<protein>
    <submittedName>
        <fullName evidence="9">Zinc finger, BED-type predicted</fullName>
    </submittedName>
</protein>
<dbReference type="PANTHER" id="PTHR46481:SF10">
    <property type="entry name" value="ZINC FINGER BED DOMAIN-CONTAINING PROTEIN 39"/>
    <property type="match status" value="1"/>
</dbReference>
<dbReference type="GO" id="GO:0008270">
    <property type="term" value="F:zinc ion binding"/>
    <property type="evidence" value="ECO:0007669"/>
    <property type="project" value="UniProtKB-KW"/>
</dbReference>
<keyword evidence="3" id="KW-0863">Zinc-finger</keyword>
<dbReference type="Proteomes" id="UP000650533">
    <property type="component" value="Chromosome 7"/>
</dbReference>
<evidence type="ECO:0000256" key="1">
    <source>
        <dbReference type="ARBA" id="ARBA00004123"/>
    </source>
</evidence>
<comment type="subcellular location">
    <subcellularLocation>
        <location evidence="1">Nucleus</location>
    </subcellularLocation>
</comment>
<evidence type="ECO:0000256" key="5">
    <source>
        <dbReference type="ARBA" id="ARBA00023242"/>
    </source>
</evidence>
<evidence type="ECO:0000256" key="4">
    <source>
        <dbReference type="ARBA" id="ARBA00022833"/>
    </source>
</evidence>
<dbReference type="GeneID" id="67029156"/>
<evidence type="ECO:0000259" key="8">
    <source>
        <dbReference type="Pfam" id="PF05699"/>
    </source>
</evidence>
<feature type="compositionally biased region" description="Low complexity" evidence="7">
    <location>
        <begin position="199"/>
        <end position="220"/>
    </location>
</feature>
<dbReference type="InterPro" id="IPR012337">
    <property type="entry name" value="RNaseH-like_sf"/>
</dbReference>
<feature type="domain" description="HAT C-terminal dimerisation" evidence="8">
    <location>
        <begin position="955"/>
        <end position="992"/>
    </location>
</feature>
<gene>
    <name evidence="9" type="ORF">RhiXN_06877</name>
    <name evidence="10" type="ORF">RhiXN_08791</name>
</gene>
<feature type="compositionally biased region" description="Basic residues" evidence="7">
    <location>
        <begin position="170"/>
        <end position="185"/>
    </location>
</feature>
<dbReference type="EMBL" id="CP059667">
    <property type="protein sequence ID" value="QRW23755.1"/>
    <property type="molecule type" value="Genomic_DNA"/>
</dbReference>
<feature type="region of interest" description="Disordered" evidence="7">
    <location>
        <begin position="160"/>
        <end position="268"/>
    </location>
</feature>
<evidence type="ECO:0000256" key="7">
    <source>
        <dbReference type="SAM" id="MobiDB-lite"/>
    </source>
</evidence>
<dbReference type="PANTHER" id="PTHR46481">
    <property type="entry name" value="ZINC FINGER BED DOMAIN-CONTAINING PROTEIN 4"/>
    <property type="match status" value="1"/>
</dbReference>
<evidence type="ECO:0000256" key="6">
    <source>
        <dbReference type="SAM" id="Coils"/>
    </source>
</evidence>
<dbReference type="InterPro" id="IPR052035">
    <property type="entry name" value="ZnF_BED_domain_contain"/>
</dbReference>
<evidence type="ECO:0000256" key="3">
    <source>
        <dbReference type="ARBA" id="ARBA00022771"/>
    </source>
</evidence>
<dbReference type="RefSeq" id="XP_043182125.1">
    <property type="nucleotide sequence ID" value="XM_043326693.1"/>
</dbReference>
<dbReference type="Pfam" id="PF05699">
    <property type="entry name" value="Dimer_Tnp_hAT"/>
    <property type="match status" value="1"/>
</dbReference>
<organism evidence="9 11">
    <name type="scientific">Rhizoctonia solani</name>
    <dbReference type="NCBI Taxonomy" id="456999"/>
    <lineage>
        <taxon>Eukaryota</taxon>
        <taxon>Fungi</taxon>
        <taxon>Dikarya</taxon>
        <taxon>Basidiomycota</taxon>
        <taxon>Agaricomycotina</taxon>
        <taxon>Agaricomycetes</taxon>
        <taxon>Cantharellales</taxon>
        <taxon>Ceratobasidiaceae</taxon>
        <taxon>Rhizoctonia</taxon>
    </lineage>
</organism>
<name>A0A8H8NZQ1_9AGAM</name>
<evidence type="ECO:0000256" key="2">
    <source>
        <dbReference type="ARBA" id="ARBA00022723"/>
    </source>
</evidence>
<keyword evidence="5" id="KW-0539">Nucleus</keyword>
<dbReference type="AlphaFoldDB" id="A0A8H8NZQ1"/>
<proteinExistence type="predicted"/>
<dbReference type="SUPFAM" id="SSF53098">
    <property type="entry name" value="Ribonuclease H-like"/>
    <property type="match status" value="1"/>
</dbReference>
<dbReference type="KEGG" id="rsx:RhiXN_06877"/>
<dbReference type="Proteomes" id="UP000650533">
    <property type="component" value="Chromosome 10"/>
</dbReference>
<evidence type="ECO:0000313" key="11">
    <source>
        <dbReference type="Proteomes" id="UP000650533"/>
    </source>
</evidence>
<dbReference type="GO" id="GO:0005634">
    <property type="term" value="C:nucleus"/>
    <property type="evidence" value="ECO:0007669"/>
    <property type="project" value="UniProtKB-SubCell"/>
</dbReference>
<accession>A0A8H8NZQ1</accession>
<dbReference type="InterPro" id="IPR008906">
    <property type="entry name" value="HATC_C_dom"/>
</dbReference>